<dbReference type="InterPro" id="IPR005828">
    <property type="entry name" value="MFS_sugar_transport-like"/>
</dbReference>
<dbReference type="Gene3D" id="1.20.1250.20">
    <property type="entry name" value="MFS general substrate transporter like domains"/>
    <property type="match status" value="1"/>
</dbReference>
<feature type="transmembrane region" description="Helical" evidence="7">
    <location>
        <begin position="436"/>
        <end position="453"/>
    </location>
</feature>
<evidence type="ECO:0000256" key="7">
    <source>
        <dbReference type="SAM" id="Phobius"/>
    </source>
</evidence>
<feature type="transmembrane region" description="Helical" evidence="7">
    <location>
        <begin position="307"/>
        <end position="328"/>
    </location>
</feature>
<evidence type="ECO:0000256" key="1">
    <source>
        <dbReference type="ARBA" id="ARBA00004141"/>
    </source>
</evidence>
<evidence type="ECO:0000313" key="10">
    <source>
        <dbReference type="Proteomes" id="UP000053617"/>
    </source>
</evidence>
<dbReference type="PANTHER" id="PTHR48022:SF77">
    <property type="entry name" value="MAJOR FACILITATOR SUPERFAMILY (MFS) PROFILE DOMAIN-CONTAINING PROTEIN"/>
    <property type="match status" value="1"/>
</dbReference>
<dbReference type="Proteomes" id="UP000053617">
    <property type="component" value="Unassembled WGS sequence"/>
</dbReference>
<dbReference type="SUPFAM" id="SSF103473">
    <property type="entry name" value="MFS general substrate transporter"/>
    <property type="match status" value="1"/>
</dbReference>
<keyword evidence="10" id="KW-1185">Reference proteome</keyword>
<keyword evidence="5 7" id="KW-0472">Membrane</keyword>
<feature type="transmembrane region" description="Helical" evidence="7">
    <location>
        <begin position="15"/>
        <end position="33"/>
    </location>
</feature>
<dbReference type="GO" id="GO:0016020">
    <property type="term" value="C:membrane"/>
    <property type="evidence" value="ECO:0007669"/>
    <property type="project" value="UniProtKB-SubCell"/>
</dbReference>
<feature type="transmembrane region" description="Helical" evidence="7">
    <location>
        <begin position="403"/>
        <end position="424"/>
    </location>
</feature>
<evidence type="ECO:0000256" key="6">
    <source>
        <dbReference type="SAM" id="MobiDB-lite"/>
    </source>
</evidence>
<dbReference type="InterPro" id="IPR020846">
    <property type="entry name" value="MFS_dom"/>
</dbReference>
<accession>A0A0D2J8U7</accession>
<reference evidence="9 10" key="1">
    <citation type="submission" date="2015-01" db="EMBL/GenBank/DDBJ databases">
        <title>The Genome Sequence of Rhinocladiella mackenzie CBS 650.93.</title>
        <authorList>
            <consortium name="The Broad Institute Genomics Platform"/>
            <person name="Cuomo C."/>
            <person name="de Hoog S."/>
            <person name="Gorbushina A."/>
            <person name="Stielow B."/>
            <person name="Teixiera M."/>
            <person name="Abouelleil A."/>
            <person name="Chapman S.B."/>
            <person name="Priest M."/>
            <person name="Young S.K."/>
            <person name="Wortman J."/>
            <person name="Nusbaum C."/>
            <person name="Birren B."/>
        </authorList>
    </citation>
    <scope>NUCLEOTIDE SEQUENCE [LARGE SCALE GENOMIC DNA]</scope>
    <source>
        <strain evidence="9 10">CBS 650.93</strain>
    </source>
</reference>
<feature type="transmembrane region" description="Helical" evidence="7">
    <location>
        <begin position="366"/>
        <end position="391"/>
    </location>
</feature>
<dbReference type="GeneID" id="25294468"/>
<dbReference type="HOGENOM" id="CLU_001265_30_1_1"/>
<comment type="subcellular location">
    <subcellularLocation>
        <location evidence="1">Membrane</location>
        <topology evidence="1">Multi-pass membrane protein</topology>
    </subcellularLocation>
</comment>
<proteinExistence type="inferred from homology"/>
<dbReference type="OrthoDB" id="6612291at2759"/>
<evidence type="ECO:0000256" key="2">
    <source>
        <dbReference type="ARBA" id="ARBA00010992"/>
    </source>
</evidence>
<evidence type="ECO:0000313" key="9">
    <source>
        <dbReference type="EMBL" id="KIX05525.1"/>
    </source>
</evidence>
<feature type="domain" description="Major facilitator superfamily (MFS) profile" evidence="8">
    <location>
        <begin position="20"/>
        <end position="459"/>
    </location>
</feature>
<dbReference type="InterPro" id="IPR050360">
    <property type="entry name" value="MFS_Sugar_Transporters"/>
</dbReference>
<feature type="transmembrane region" description="Helical" evidence="7">
    <location>
        <begin position="68"/>
        <end position="89"/>
    </location>
</feature>
<dbReference type="PANTHER" id="PTHR48022">
    <property type="entry name" value="PLASTIDIC GLUCOSE TRANSPORTER 4"/>
    <property type="match status" value="1"/>
</dbReference>
<sequence>MANFKDLILLRDCSWRLLVALVVINVSVFSYGWDNSIYSTVQAMNSFQKKFGSYDDTRHKWDFTASDLAILNSMGLPAKSVGAVLGYIFSEFMGRRISYIAMQTVAIAGTAVSDAATSYGQILAGRMLVQCMVGWDNYLAPMFIAEIVPPQIRGAMVVVCVFMHVFGSFLCTIVTNGTKNYPGDASWQDPVLSGFAFPAFTILFCWLIPESPRWLVRKGKKGRAVRWLNTLNGSKPGYGAEQEATLLQAAIDRDMEMKGRWIDLLKGVNRRTMIAVVSGAFNQLTGQSFVSQYGAIFVKSFNRMDPFVYRVISAAITCAGPIVVFTCVDIVGRRPIYSVAGSIATGLLLAIGALGTGHVTGQRADAIIACSAPFAMFYIMSFGSIAAITGAEVPHLRLRDKTSFLVYFTHFVCDFLVTFTYPYLFDAERANLGAKVGFIYGTFGVLAIVWAFFHLPELTGRSLEEVDEMFEERVPVRKFKTWKSSNAHTMVTDLETQVDHSRDSDIEQAESKNSATLHVEDKDSR</sequence>
<dbReference type="PROSITE" id="PS00216">
    <property type="entry name" value="SUGAR_TRANSPORT_1"/>
    <property type="match status" value="1"/>
</dbReference>
<feature type="transmembrane region" description="Helical" evidence="7">
    <location>
        <begin position="335"/>
        <end position="354"/>
    </location>
</feature>
<dbReference type="AlphaFoldDB" id="A0A0D2J8U7"/>
<dbReference type="GO" id="GO:0005351">
    <property type="term" value="F:carbohydrate:proton symporter activity"/>
    <property type="evidence" value="ECO:0007669"/>
    <property type="project" value="TreeGrafter"/>
</dbReference>
<protein>
    <recommendedName>
        <fullName evidence="8">Major facilitator superfamily (MFS) profile domain-containing protein</fullName>
    </recommendedName>
</protein>
<feature type="transmembrane region" description="Helical" evidence="7">
    <location>
        <begin position="155"/>
        <end position="175"/>
    </location>
</feature>
<evidence type="ECO:0000259" key="8">
    <source>
        <dbReference type="PROSITE" id="PS50850"/>
    </source>
</evidence>
<dbReference type="PROSITE" id="PS50850">
    <property type="entry name" value="MFS"/>
    <property type="match status" value="1"/>
</dbReference>
<evidence type="ECO:0000256" key="4">
    <source>
        <dbReference type="ARBA" id="ARBA00022989"/>
    </source>
</evidence>
<dbReference type="InterPro" id="IPR005829">
    <property type="entry name" value="Sugar_transporter_CS"/>
</dbReference>
<dbReference type="EMBL" id="KN847478">
    <property type="protein sequence ID" value="KIX05525.1"/>
    <property type="molecule type" value="Genomic_DNA"/>
</dbReference>
<keyword evidence="3 7" id="KW-0812">Transmembrane</keyword>
<keyword evidence="4 7" id="KW-1133">Transmembrane helix</keyword>
<organism evidence="9 10">
    <name type="scientific">Rhinocladiella mackenziei CBS 650.93</name>
    <dbReference type="NCBI Taxonomy" id="1442369"/>
    <lineage>
        <taxon>Eukaryota</taxon>
        <taxon>Fungi</taxon>
        <taxon>Dikarya</taxon>
        <taxon>Ascomycota</taxon>
        <taxon>Pezizomycotina</taxon>
        <taxon>Eurotiomycetes</taxon>
        <taxon>Chaetothyriomycetidae</taxon>
        <taxon>Chaetothyriales</taxon>
        <taxon>Herpotrichiellaceae</taxon>
        <taxon>Rhinocladiella</taxon>
    </lineage>
</organism>
<gene>
    <name evidence="9" type="ORF">Z518_06397</name>
</gene>
<dbReference type="STRING" id="1442369.A0A0D2J8U7"/>
<evidence type="ECO:0000256" key="5">
    <source>
        <dbReference type="ARBA" id="ARBA00023136"/>
    </source>
</evidence>
<feature type="region of interest" description="Disordered" evidence="6">
    <location>
        <begin position="493"/>
        <end position="525"/>
    </location>
</feature>
<evidence type="ECO:0000256" key="3">
    <source>
        <dbReference type="ARBA" id="ARBA00022692"/>
    </source>
</evidence>
<feature type="transmembrane region" description="Helical" evidence="7">
    <location>
        <begin position="195"/>
        <end position="216"/>
    </location>
</feature>
<comment type="similarity">
    <text evidence="2">Belongs to the major facilitator superfamily. Sugar transporter (TC 2.A.1.1) family.</text>
</comment>
<name>A0A0D2J8U7_9EURO</name>
<dbReference type="VEuPathDB" id="FungiDB:Z518_06397"/>
<dbReference type="Pfam" id="PF00083">
    <property type="entry name" value="Sugar_tr"/>
    <property type="match status" value="1"/>
</dbReference>
<dbReference type="InterPro" id="IPR036259">
    <property type="entry name" value="MFS_trans_sf"/>
</dbReference>
<dbReference type="RefSeq" id="XP_013272661.1">
    <property type="nucleotide sequence ID" value="XM_013417207.1"/>
</dbReference>